<gene>
    <name evidence="2" type="ORF">AN964_14150</name>
</gene>
<evidence type="ECO:0000313" key="2">
    <source>
        <dbReference type="EMBL" id="KQL54523.1"/>
    </source>
</evidence>
<accession>A0A0Q3WZ36</accession>
<dbReference type="InterPro" id="IPR003615">
    <property type="entry name" value="HNH_nuc"/>
</dbReference>
<comment type="caution">
    <text evidence="2">The sequence shown here is derived from an EMBL/GenBank/DDBJ whole genome shotgun (WGS) entry which is preliminary data.</text>
</comment>
<keyword evidence="3" id="KW-1185">Reference proteome</keyword>
<dbReference type="AlphaFoldDB" id="A0A0Q3WZ36"/>
<dbReference type="Proteomes" id="UP000051888">
    <property type="component" value="Unassembled WGS sequence"/>
</dbReference>
<name>A0A0Q3WZ36_9BACI</name>
<dbReference type="RefSeq" id="WP_055740298.1">
    <property type="nucleotide sequence ID" value="NZ_JAAIWL010000051.1"/>
</dbReference>
<dbReference type="STRING" id="157838.AN964_14150"/>
<dbReference type="InterPro" id="IPR044925">
    <property type="entry name" value="His-Me_finger_sf"/>
</dbReference>
<dbReference type="OrthoDB" id="2943738at2"/>
<protein>
    <recommendedName>
        <fullName evidence="1">HNH nuclease domain-containing protein</fullName>
    </recommendedName>
</protein>
<evidence type="ECO:0000313" key="3">
    <source>
        <dbReference type="Proteomes" id="UP000051888"/>
    </source>
</evidence>
<feature type="domain" description="HNH nuclease" evidence="1">
    <location>
        <begin position="89"/>
        <end position="117"/>
    </location>
</feature>
<dbReference type="SUPFAM" id="SSF54060">
    <property type="entry name" value="His-Me finger endonucleases"/>
    <property type="match status" value="1"/>
</dbReference>
<dbReference type="Gene3D" id="3.90.75.20">
    <property type="match status" value="1"/>
</dbReference>
<proteinExistence type="predicted"/>
<dbReference type="PATRIC" id="fig|157838.3.peg.3144"/>
<organism evidence="2 3">
    <name type="scientific">Heyndrickxia shackletonii</name>
    <dbReference type="NCBI Taxonomy" id="157838"/>
    <lineage>
        <taxon>Bacteria</taxon>
        <taxon>Bacillati</taxon>
        <taxon>Bacillota</taxon>
        <taxon>Bacilli</taxon>
        <taxon>Bacillales</taxon>
        <taxon>Bacillaceae</taxon>
        <taxon>Heyndrickxia</taxon>
    </lineage>
</organism>
<evidence type="ECO:0000259" key="1">
    <source>
        <dbReference type="Pfam" id="PF13392"/>
    </source>
</evidence>
<dbReference type="EMBL" id="LJJC01000004">
    <property type="protein sequence ID" value="KQL54523.1"/>
    <property type="molecule type" value="Genomic_DNA"/>
</dbReference>
<dbReference type="Pfam" id="PF13392">
    <property type="entry name" value="HNH_3"/>
    <property type="match status" value="1"/>
</dbReference>
<reference evidence="2 3" key="1">
    <citation type="submission" date="2015-09" db="EMBL/GenBank/DDBJ databases">
        <title>Genome sequencing project for genomic taxonomy and phylogenomics of Bacillus-like bacteria.</title>
        <authorList>
            <person name="Liu B."/>
            <person name="Wang J."/>
            <person name="Zhu Y."/>
            <person name="Liu G."/>
            <person name="Chen Q."/>
            <person name="Chen Z."/>
            <person name="Lan J."/>
            <person name="Che J."/>
            <person name="Ge C."/>
            <person name="Shi H."/>
            <person name="Pan Z."/>
            <person name="Liu X."/>
        </authorList>
    </citation>
    <scope>NUCLEOTIDE SEQUENCE [LARGE SCALE GENOMIC DNA]</scope>
    <source>
        <strain evidence="2 3">LMG 18435</strain>
    </source>
</reference>
<sequence length="199" mass="23005">MSLPEFETVRDEVVPLKGYSQYVVHPNLGKIYNLKSRKWLLSDNPKGTGDKGYLLTKLLHDSGEYLPIYEHEAVMAVDKNVEPKSWRKEKLEIDHKDGNVKNNSISNLKLGTSSQNKQNRSYDVEKNSLTFENAEIVREEFKTWEGRKTDFHEIMAMRFCVTERTIQNCLLGVTYKAKPKGLRYDVDVNGVVHNVREVN</sequence>